<sequence>MITGRGLRGGCVLALLAGLPAAALAQNVGGAVVGLLRATSDKEGWGTANDFYFRRGKGRYQLAGAEWQTDRVAVNNVQIAVGGGREPQTYYLNDVRQVVIGADSFVTVFDVRRWSQPQAAPTLVLGKRAWRRPQVELFTVNTFAGEIPLLRFPDQTAVALPLKQKDYQQAMLALVGDYSALATQLRTGQLDASHTAQILETYLRWKPAGFNPTTLLAAWPAVK</sequence>
<gene>
    <name evidence="2" type="ORF">DLM85_20470</name>
</gene>
<evidence type="ECO:0000313" key="2">
    <source>
        <dbReference type="EMBL" id="RAK63923.1"/>
    </source>
</evidence>
<evidence type="ECO:0008006" key="4">
    <source>
        <dbReference type="Google" id="ProtNLM"/>
    </source>
</evidence>
<dbReference type="EMBL" id="QHKM01000008">
    <property type="protein sequence ID" value="RAK63923.1"/>
    <property type="molecule type" value="Genomic_DNA"/>
</dbReference>
<dbReference type="Proteomes" id="UP000248553">
    <property type="component" value="Unassembled WGS sequence"/>
</dbReference>
<reference evidence="3" key="1">
    <citation type="submission" date="2018-05" db="EMBL/GenBank/DDBJ databases">
        <authorList>
            <person name="Nie L."/>
        </authorList>
    </citation>
    <scope>NUCLEOTIDE SEQUENCE [LARGE SCALE GENOMIC DNA]</scope>
    <source>
        <strain evidence="3">NL</strain>
    </source>
</reference>
<proteinExistence type="predicted"/>
<dbReference type="AlphaFoldDB" id="A0A328B9V2"/>
<comment type="caution">
    <text evidence="2">The sequence shown here is derived from an EMBL/GenBank/DDBJ whole genome shotgun (WGS) entry which is preliminary data.</text>
</comment>
<keyword evidence="3" id="KW-1185">Reference proteome</keyword>
<keyword evidence="1" id="KW-0732">Signal</keyword>
<feature type="signal peptide" evidence="1">
    <location>
        <begin position="1"/>
        <end position="25"/>
    </location>
</feature>
<evidence type="ECO:0000313" key="3">
    <source>
        <dbReference type="Proteomes" id="UP000248553"/>
    </source>
</evidence>
<name>A0A328B9V2_9BACT</name>
<protein>
    <recommendedName>
        <fullName evidence="4">DUF4230 domain-containing protein</fullName>
    </recommendedName>
</protein>
<evidence type="ECO:0000256" key="1">
    <source>
        <dbReference type="SAM" id="SignalP"/>
    </source>
</evidence>
<feature type="chain" id="PRO_5016389232" description="DUF4230 domain-containing protein" evidence="1">
    <location>
        <begin position="26"/>
        <end position="223"/>
    </location>
</feature>
<accession>A0A328B9V2</accession>
<organism evidence="2 3">
    <name type="scientific">Hymenobacter edaphi</name>
    <dbReference type="NCBI Taxonomy" id="2211146"/>
    <lineage>
        <taxon>Bacteria</taxon>
        <taxon>Pseudomonadati</taxon>
        <taxon>Bacteroidota</taxon>
        <taxon>Cytophagia</taxon>
        <taxon>Cytophagales</taxon>
        <taxon>Hymenobacteraceae</taxon>
        <taxon>Hymenobacter</taxon>
    </lineage>
</organism>